<keyword evidence="2" id="KW-1185">Reference proteome</keyword>
<reference evidence="1" key="3">
    <citation type="submission" date="2022-06" db="UniProtKB">
        <authorList>
            <consortium name="EnsemblPlants"/>
        </authorList>
    </citation>
    <scope>IDENTIFICATION</scope>
</reference>
<name>A0A8R7TF88_TRIUA</name>
<evidence type="ECO:0000313" key="2">
    <source>
        <dbReference type="Proteomes" id="UP000015106"/>
    </source>
</evidence>
<dbReference type="GO" id="GO:0017148">
    <property type="term" value="P:negative regulation of translation"/>
    <property type="evidence" value="ECO:0007669"/>
    <property type="project" value="InterPro"/>
</dbReference>
<protein>
    <recommendedName>
        <fullName evidence="3">rRNA N-glycosidase</fullName>
    </recommendedName>
</protein>
<organism evidence="1 2">
    <name type="scientific">Triticum urartu</name>
    <name type="common">Red wild einkorn</name>
    <name type="synonym">Crithodium urartu</name>
    <dbReference type="NCBI Taxonomy" id="4572"/>
    <lineage>
        <taxon>Eukaryota</taxon>
        <taxon>Viridiplantae</taxon>
        <taxon>Streptophyta</taxon>
        <taxon>Embryophyta</taxon>
        <taxon>Tracheophyta</taxon>
        <taxon>Spermatophyta</taxon>
        <taxon>Magnoliopsida</taxon>
        <taxon>Liliopsida</taxon>
        <taxon>Poales</taxon>
        <taxon>Poaceae</taxon>
        <taxon>BOP clade</taxon>
        <taxon>Pooideae</taxon>
        <taxon>Triticodae</taxon>
        <taxon>Triticeae</taxon>
        <taxon>Triticinae</taxon>
        <taxon>Triticum</taxon>
    </lineage>
</organism>
<sequence length="195" mass="22056">MAPKEQRLHPDLFKQIKIIQLSCEPTDEELLTFYAEVHNHLLEVASLCIDKNADFFAPEEGFVEGFVPEIAEGLPVLRLQTKNISYFIVEFVGPGEPRLQFAVRHDNLYCVGFRVLSANDNAKTKAWSSFGDVSLLKCAAFPNVEASRLSESYKSSKSVRIYPKVFPRIYMYFSKYTCTSAVAVGELLKDTLFVV</sequence>
<dbReference type="Gramene" id="TuG1812G0200001909.01.T02">
    <property type="protein sequence ID" value="TuG1812G0200001909.01.T02"/>
    <property type="gene ID" value="TuG1812G0200001909.01"/>
</dbReference>
<dbReference type="InterPro" id="IPR036041">
    <property type="entry name" value="Ribosome-inact_prot_sf"/>
</dbReference>
<reference evidence="1" key="2">
    <citation type="submission" date="2018-03" db="EMBL/GenBank/DDBJ databases">
        <title>The Triticum urartu genome reveals the dynamic nature of wheat genome evolution.</title>
        <authorList>
            <person name="Ling H."/>
            <person name="Ma B."/>
            <person name="Shi X."/>
            <person name="Liu H."/>
            <person name="Dong L."/>
            <person name="Sun H."/>
            <person name="Cao Y."/>
            <person name="Gao Q."/>
            <person name="Zheng S."/>
            <person name="Li Y."/>
            <person name="Yu Y."/>
            <person name="Du H."/>
            <person name="Qi M."/>
            <person name="Li Y."/>
            <person name="Yu H."/>
            <person name="Cui Y."/>
            <person name="Wang N."/>
            <person name="Chen C."/>
            <person name="Wu H."/>
            <person name="Zhao Y."/>
            <person name="Zhang J."/>
            <person name="Li Y."/>
            <person name="Zhou W."/>
            <person name="Zhang B."/>
            <person name="Hu W."/>
            <person name="Eijk M."/>
            <person name="Tang J."/>
            <person name="Witsenboer H."/>
            <person name="Zhao S."/>
            <person name="Li Z."/>
            <person name="Zhang A."/>
            <person name="Wang D."/>
            <person name="Liang C."/>
        </authorList>
    </citation>
    <scope>NUCLEOTIDE SEQUENCE [LARGE SCALE GENOMIC DNA]</scope>
    <source>
        <strain evidence="1">cv. G1812</strain>
    </source>
</reference>
<accession>A0A8R7TF88</accession>
<dbReference type="Gramene" id="TuG1812G0200001899.01.T02">
    <property type="protein sequence ID" value="TuG1812G0200001899.01.T02"/>
    <property type="gene ID" value="TuG1812G0200001899.01"/>
</dbReference>
<proteinExistence type="predicted"/>
<dbReference type="EnsemblPlants" id="TuG1812G0200001909.01.T02">
    <property type="protein sequence ID" value="TuG1812G0200001909.01.T02"/>
    <property type="gene ID" value="TuG1812G0200001909.01"/>
</dbReference>
<dbReference type="Proteomes" id="UP000015106">
    <property type="component" value="Chromosome 2"/>
</dbReference>
<dbReference type="EnsemblPlants" id="TuG1812G0200001899.01.T02">
    <property type="protein sequence ID" value="TuG1812G0200001899.01.T02"/>
    <property type="gene ID" value="TuG1812G0200001899.01"/>
</dbReference>
<reference evidence="2" key="1">
    <citation type="journal article" date="2013" name="Nature">
        <title>Draft genome of the wheat A-genome progenitor Triticum urartu.</title>
        <authorList>
            <person name="Ling H.Q."/>
            <person name="Zhao S."/>
            <person name="Liu D."/>
            <person name="Wang J."/>
            <person name="Sun H."/>
            <person name="Zhang C."/>
            <person name="Fan H."/>
            <person name="Li D."/>
            <person name="Dong L."/>
            <person name="Tao Y."/>
            <person name="Gao C."/>
            <person name="Wu H."/>
            <person name="Li Y."/>
            <person name="Cui Y."/>
            <person name="Guo X."/>
            <person name="Zheng S."/>
            <person name="Wang B."/>
            <person name="Yu K."/>
            <person name="Liang Q."/>
            <person name="Yang W."/>
            <person name="Lou X."/>
            <person name="Chen J."/>
            <person name="Feng M."/>
            <person name="Jian J."/>
            <person name="Zhang X."/>
            <person name="Luo G."/>
            <person name="Jiang Y."/>
            <person name="Liu J."/>
            <person name="Wang Z."/>
            <person name="Sha Y."/>
            <person name="Zhang B."/>
            <person name="Wu H."/>
            <person name="Tang D."/>
            <person name="Shen Q."/>
            <person name="Xue P."/>
            <person name="Zou S."/>
            <person name="Wang X."/>
            <person name="Liu X."/>
            <person name="Wang F."/>
            <person name="Yang Y."/>
            <person name="An X."/>
            <person name="Dong Z."/>
            <person name="Zhang K."/>
            <person name="Zhang X."/>
            <person name="Luo M.C."/>
            <person name="Dvorak J."/>
            <person name="Tong Y."/>
            <person name="Wang J."/>
            <person name="Yang H."/>
            <person name="Li Z."/>
            <person name="Wang D."/>
            <person name="Zhang A."/>
            <person name="Wang J."/>
        </authorList>
    </citation>
    <scope>NUCLEOTIDE SEQUENCE</scope>
    <source>
        <strain evidence="2">cv. G1812</strain>
    </source>
</reference>
<dbReference type="GO" id="GO:0030598">
    <property type="term" value="F:rRNA N-glycosylase activity"/>
    <property type="evidence" value="ECO:0007669"/>
    <property type="project" value="InterPro"/>
</dbReference>
<dbReference type="InterPro" id="IPR016138">
    <property type="entry name" value="Ribosome_inactivat_prot_sub1"/>
</dbReference>
<evidence type="ECO:0008006" key="3">
    <source>
        <dbReference type="Google" id="ProtNLM"/>
    </source>
</evidence>
<dbReference type="Gene3D" id="3.40.420.10">
    <property type="entry name" value="Ricin (A subunit), domain 1"/>
    <property type="match status" value="1"/>
</dbReference>
<evidence type="ECO:0000313" key="1">
    <source>
        <dbReference type="EnsemblPlants" id="TuG1812G0200001899.01.T02"/>
    </source>
</evidence>
<dbReference type="AlphaFoldDB" id="A0A8R7TF88"/>
<dbReference type="SUPFAM" id="SSF56371">
    <property type="entry name" value="Ribosome inactivating proteins (RIP)"/>
    <property type="match status" value="1"/>
</dbReference>